<reference evidence="1" key="1">
    <citation type="submission" date="2020-04" db="EMBL/GenBank/DDBJ databases">
        <authorList>
            <person name="Chiriac C."/>
            <person name="Salcher M."/>
            <person name="Ghai R."/>
            <person name="Kavagutti S V."/>
        </authorList>
    </citation>
    <scope>NUCLEOTIDE SEQUENCE</scope>
</reference>
<dbReference type="EMBL" id="LR796345">
    <property type="protein sequence ID" value="CAB4138591.1"/>
    <property type="molecule type" value="Genomic_DNA"/>
</dbReference>
<dbReference type="InterPro" id="IPR026325">
    <property type="entry name" value="DUF932"/>
</dbReference>
<evidence type="ECO:0000313" key="1">
    <source>
        <dbReference type="EMBL" id="CAB4138591.1"/>
    </source>
</evidence>
<accession>A0A6J5LWY3</accession>
<proteinExistence type="predicted"/>
<gene>
    <name evidence="1" type="ORF">UFOVP331_151</name>
</gene>
<dbReference type="Pfam" id="PF06067">
    <property type="entry name" value="DUF932"/>
    <property type="match status" value="1"/>
</dbReference>
<organism evidence="1">
    <name type="scientific">uncultured Caudovirales phage</name>
    <dbReference type="NCBI Taxonomy" id="2100421"/>
    <lineage>
        <taxon>Viruses</taxon>
        <taxon>Duplodnaviria</taxon>
        <taxon>Heunggongvirae</taxon>
        <taxon>Uroviricota</taxon>
        <taxon>Caudoviricetes</taxon>
        <taxon>Peduoviridae</taxon>
        <taxon>Maltschvirus</taxon>
        <taxon>Maltschvirus maltsch</taxon>
    </lineage>
</organism>
<evidence type="ECO:0008006" key="2">
    <source>
        <dbReference type="Google" id="ProtNLM"/>
    </source>
</evidence>
<name>A0A6J5LWY3_9CAUD</name>
<sequence length="266" mass="30396">MLNIKGKDFLNQEQIKTIAPSVFTAQGADSTSEKYSHIPTNRIIDDMAILGWNVIDAKEVKARKQVGYQKHLVVFRNNEIVIDGEDGDTVYPQILLTNSHDGKNAFTFTAGLFRMICENGLVVSTQEFENMKIRHYGYDFEALQDTIKQIVERLPLTVESMNKFKSKKLNQKQAEELAVKALSVRFSENELSNISVDVNGLLTPTREEDKGDDLWSIFNVLQEKLVHGMFNYSYAGKNRKARKIKNFNQDMALNEKLYDLALEYAN</sequence>
<protein>
    <recommendedName>
        <fullName evidence="2">LGT_TIGR03299, phage/plasmid-like protein TIGR03299</fullName>
    </recommendedName>
</protein>